<evidence type="ECO:0000313" key="3">
    <source>
        <dbReference type="EMBL" id="CAI0459806.1"/>
    </source>
</evidence>
<evidence type="ECO:0000256" key="2">
    <source>
        <dbReference type="ARBA" id="ARBA00038334"/>
    </source>
</evidence>
<dbReference type="SUPFAM" id="SSF53474">
    <property type="entry name" value="alpha/beta-Hydrolases"/>
    <property type="match status" value="1"/>
</dbReference>
<accession>A0AAV0NN82</accession>
<dbReference type="PRINTS" id="PR00412">
    <property type="entry name" value="EPOXHYDRLASE"/>
</dbReference>
<feature type="non-terminal residue" evidence="3">
    <location>
        <position position="1"/>
    </location>
</feature>
<reference evidence="3" key="1">
    <citation type="submission" date="2022-08" db="EMBL/GenBank/DDBJ databases">
        <authorList>
            <person name="Gutierrez-Valencia J."/>
        </authorList>
    </citation>
    <scope>NUCLEOTIDE SEQUENCE</scope>
</reference>
<dbReference type="InterPro" id="IPR029058">
    <property type="entry name" value="AB_hydrolase_fold"/>
</dbReference>
<name>A0AAV0NN82_9ROSI</name>
<keyword evidence="1" id="KW-0378">Hydrolase</keyword>
<dbReference type="AlphaFoldDB" id="A0AAV0NN82"/>
<proteinExistence type="inferred from homology"/>
<sequence length="134" mass="15586">PRNPKMKPVEGMRLVFGEDYYMCRFQLLWNVLTEVLKKILSDRKPSPPYLDLNWELTRAWTDTPVMVPVKYVVGNEDMSYTTPGVNEYVHGGGFKKNVPLLEEIVVMEGVGHFLNQERAGEINGHIHNFIRKFY</sequence>
<comment type="similarity">
    <text evidence="2">Belongs to the AB hydrolase superfamily. Epoxide hydrolase family.</text>
</comment>
<organism evidence="3 4">
    <name type="scientific">Linum tenue</name>
    <dbReference type="NCBI Taxonomy" id="586396"/>
    <lineage>
        <taxon>Eukaryota</taxon>
        <taxon>Viridiplantae</taxon>
        <taxon>Streptophyta</taxon>
        <taxon>Embryophyta</taxon>
        <taxon>Tracheophyta</taxon>
        <taxon>Spermatophyta</taxon>
        <taxon>Magnoliopsida</taxon>
        <taxon>eudicotyledons</taxon>
        <taxon>Gunneridae</taxon>
        <taxon>Pentapetalae</taxon>
        <taxon>rosids</taxon>
        <taxon>fabids</taxon>
        <taxon>Malpighiales</taxon>
        <taxon>Linaceae</taxon>
        <taxon>Linum</taxon>
    </lineage>
</organism>
<gene>
    <name evidence="3" type="ORF">LITE_LOCUS34176</name>
</gene>
<dbReference type="Proteomes" id="UP001154282">
    <property type="component" value="Unassembled WGS sequence"/>
</dbReference>
<dbReference type="GO" id="GO:0016787">
    <property type="term" value="F:hydrolase activity"/>
    <property type="evidence" value="ECO:0007669"/>
    <property type="project" value="UniProtKB-KW"/>
</dbReference>
<keyword evidence="4" id="KW-1185">Reference proteome</keyword>
<dbReference type="InterPro" id="IPR000639">
    <property type="entry name" value="Epox_hydrolase-like"/>
</dbReference>
<evidence type="ECO:0000256" key="1">
    <source>
        <dbReference type="ARBA" id="ARBA00022801"/>
    </source>
</evidence>
<dbReference type="EMBL" id="CAMGYJ010000008">
    <property type="protein sequence ID" value="CAI0459806.1"/>
    <property type="molecule type" value="Genomic_DNA"/>
</dbReference>
<dbReference type="PANTHER" id="PTHR43329">
    <property type="entry name" value="EPOXIDE HYDROLASE"/>
    <property type="match status" value="1"/>
</dbReference>
<dbReference type="Gene3D" id="3.40.50.1820">
    <property type="entry name" value="alpha/beta hydrolase"/>
    <property type="match status" value="1"/>
</dbReference>
<comment type="caution">
    <text evidence="3">The sequence shown here is derived from an EMBL/GenBank/DDBJ whole genome shotgun (WGS) entry which is preliminary data.</text>
</comment>
<protein>
    <submittedName>
        <fullName evidence="3">Uncharacterized protein</fullName>
    </submittedName>
</protein>
<evidence type="ECO:0000313" key="4">
    <source>
        <dbReference type="Proteomes" id="UP001154282"/>
    </source>
</evidence>